<sequence length="143" mass="16545">MNLIKLRLCPGTKVKDGLSYLSLYEDCYVWLYPGFYITPKNQSIESVYQVTDEFGSTYDHYYNDINIDPTAIILPGLTIENLENSIQISNIYEKPSYFRKMNLPIKFSAFIQPGTILKQLNSSHHIVMMSECKFDIILSQNLN</sequence>
<evidence type="ECO:0000313" key="1">
    <source>
        <dbReference type="EMBL" id="QHU32947.1"/>
    </source>
</evidence>
<organism evidence="1">
    <name type="scientific">viral metagenome</name>
    <dbReference type="NCBI Taxonomy" id="1070528"/>
    <lineage>
        <taxon>unclassified sequences</taxon>
        <taxon>metagenomes</taxon>
        <taxon>organismal metagenomes</taxon>
    </lineage>
</organism>
<accession>A0A6C0LQU3</accession>
<protein>
    <submittedName>
        <fullName evidence="1">Uncharacterized protein</fullName>
    </submittedName>
</protein>
<dbReference type="EMBL" id="MN740556">
    <property type="protein sequence ID" value="QHU32947.1"/>
    <property type="molecule type" value="Genomic_DNA"/>
</dbReference>
<dbReference type="AlphaFoldDB" id="A0A6C0LQU3"/>
<name>A0A6C0LQU3_9ZZZZ</name>
<proteinExistence type="predicted"/>
<reference evidence="1" key="1">
    <citation type="journal article" date="2020" name="Nature">
        <title>Giant virus diversity and host interactions through global metagenomics.</title>
        <authorList>
            <person name="Schulz F."/>
            <person name="Roux S."/>
            <person name="Paez-Espino D."/>
            <person name="Jungbluth S."/>
            <person name="Walsh D.A."/>
            <person name="Denef V.J."/>
            <person name="McMahon K.D."/>
            <person name="Konstantinidis K.T."/>
            <person name="Eloe-Fadrosh E.A."/>
            <person name="Kyrpides N.C."/>
            <person name="Woyke T."/>
        </authorList>
    </citation>
    <scope>NUCLEOTIDE SEQUENCE</scope>
    <source>
        <strain evidence="1">GVMAG-S-1014582-52</strain>
    </source>
</reference>